<dbReference type="AlphaFoldDB" id="X1NBZ3"/>
<keyword evidence="1" id="KW-0812">Transmembrane</keyword>
<name>X1NBZ3_9ZZZZ</name>
<evidence type="ECO:0000313" key="2">
    <source>
        <dbReference type="EMBL" id="GAI41517.1"/>
    </source>
</evidence>
<feature type="transmembrane region" description="Helical" evidence="1">
    <location>
        <begin position="6"/>
        <end position="28"/>
    </location>
</feature>
<feature type="transmembrane region" description="Helical" evidence="1">
    <location>
        <begin position="35"/>
        <end position="53"/>
    </location>
</feature>
<comment type="caution">
    <text evidence="2">The sequence shown here is derived from an EMBL/GenBank/DDBJ whole genome shotgun (WGS) entry which is preliminary data.</text>
</comment>
<feature type="transmembrane region" description="Helical" evidence="1">
    <location>
        <begin position="65"/>
        <end position="85"/>
    </location>
</feature>
<evidence type="ECO:0000256" key="1">
    <source>
        <dbReference type="SAM" id="Phobius"/>
    </source>
</evidence>
<keyword evidence="1" id="KW-0472">Membrane</keyword>
<accession>X1NBZ3</accession>
<reference evidence="2" key="1">
    <citation type="journal article" date="2014" name="Front. Microbiol.">
        <title>High frequency of phylogenetically diverse reductive dehalogenase-homologous genes in deep subseafloor sedimentary metagenomes.</title>
        <authorList>
            <person name="Kawai M."/>
            <person name="Futagami T."/>
            <person name="Toyoda A."/>
            <person name="Takaki Y."/>
            <person name="Nishi S."/>
            <person name="Hori S."/>
            <person name="Arai W."/>
            <person name="Tsubouchi T."/>
            <person name="Morono Y."/>
            <person name="Uchiyama I."/>
            <person name="Ito T."/>
            <person name="Fujiyama A."/>
            <person name="Inagaki F."/>
            <person name="Takami H."/>
        </authorList>
    </citation>
    <scope>NUCLEOTIDE SEQUENCE</scope>
    <source>
        <strain evidence="2">Expedition CK06-06</strain>
    </source>
</reference>
<protein>
    <submittedName>
        <fullName evidence="2">Uncharacterized protein</fullName>
    </submittedName>
</protein>
<organism evidence="2">
    <name type="scientific">marine sediment metagenome</name>
    <dbReference type="NCBI Taxonomy" id="412755"/>
    <lineage>
        <taxon>unclassified sequences</taxon>
        <taxon>metagenomes</taxon>
        <taxon>ecological metagenomes</taxon>
    </lineage>
</organism>
<gene>
    <name evidence="2" type="ORF">S06H3_40945</name>
</gene>
<sequence length="100" mass="10529">MPGTAPLVAILVAVPLIVFSFASLMITLQLIITNIHWINAALIGLVIAVMFGLSPPVLKFGSASWSIVFVSLGVAAVLALLAIYLSRLVTKERIVLSSKG</sequence>
<keyword evidence="1" id="KW-1133">Transmembrane helix</keyword>
<proteinExistence type="predicted"/>
<dbReference type="EMBL" id="BARV01025173">
    <property type="protein sequence ID" value="GAI41517.1"/>
    <property type="molecule type" value="Genomic_DNA"/>
</dbReference>